<reference evidence="2" key="1">
    <citation type="submission" date="2019-09" db="EMBL/GenBank/DDBJ databases">
        <authorList>
            <person name="Li J."/>
        </authorList>
    </citation>
    <scope>NUCLEOTIDE SEQUENCE [LARGE SCALE GENOMIC DNA]</scope>
    <source>
        <strain evidence="2">JCM 14732</strain>
    </source>
</reference>
<organism evidence="2 3">
    <name type="scientific">Aeromicrobium ginsengisoli</name>
    <dbReference type="NCBI Taxonomy" id="363867"/>
    <lineage>
        <taxon>Bacteria</taxon>
        <taxon>Bacillati</taxon>
        <taxon>Actinomycetota</taxon>
        <taxon>Actinomycetes</taxon>
        <taxon>Propionibacteriales</taxon>
        <taxon>Nocardioidaceae</taxon>
        <taxon>Aeromicrobium</taxon>
    </lineage>
</organism>
<evidence type="ECO:0000256" key="1">
    <source>
        <dbReference type="SAM" id="SignalP"/>
    </source>
</evidence>
<proteinExistence type="predicted"/>
<evidence type="ECO:0000313" key="3">
    <source>
        <dbReference type="Proteomes" id="UP000380867"/>
    </source>
</evidence>
<evidence type="ECO:0000313" key="2">
    <source>
        <dbReference type="EMBL" id="KAA1395910.1"/>
    </source>
</evidence>
<name>A0A5M4FDG0_9ACTN</name>
<accession>A0A5M4FDG0</accession>
<feature type="signal peptide" evidence="1">
    <location>
        <begin position="1"/>
        <end position="24"/>
    </location>
</feature>
<feature type="chain" id="PRO_5024336885" evidence="1">
    <location>
        <begin position="25"/>
        <end position="67"/>
    </location>
</feature>
<keyword evidence="1" id="KW-0732">Signal</keyword>
<gene>
    <name evidence="2" type="ORF">ESP70_017420</name>
</gene>
<sequence length="67" mass="7252">MQKALFVATSSVALLMALSAPAYASNVTKTAYSSSPVYETNANYTPAPVDWHWAGRVSTWTPPTTSW</sequence>
<comment type="caution">
    <text evidence="2">The sequence shown here is derived from an EMBL/GenBank/DDBJ whole genome shotgun (WGS) entry which is preliminary data.</text>
</comment>
<dbReference type="AlphaFoldDB" id="A0A5M4FDG0"/>
<dbReference type="EMBL" id="SDPQ02000003">
    <property type="protein sequence ID" value="KAA1395910.1"/>
    <property type="molecule type" value="Genomic_DNA"/>
</dbReference>
<dbReference type="Proteomes" id="UP000380867">
    <property type="component" value="Unassembled WGS sequence"/>
</dbReference>
<keyword evidence="3" id="KW-1185">Reference proteome</keyword>
<protein>
    <submittedName>
        <fullName evidence="2">Uncharacterized protein</fullName>
    </submittedName>
</protein>
<dbReference type="RefSeq" id="WP_149690558.1">
    <property type="nucleotide sequence ID" value="NZ_SDPQ02000003.1"/>
</dbReference>